<sequence length="174" mass="20419">MLKLLGVDDDEKFSSFIRDIYLICTHNKITPDFIGKLIYDLIDFSKSNENIDPKEMNPHTERGMDLLDGSVNFTGFQHESGKELNGQIEKAETNKYIKRKENKPLSLSEIPHYLDQMILEKDGLKQKINGSKAVLIDLNNTKEQIINRIQDLYKKEKSVKFFIKWYHRLKKRTI</sequence>
<reference evidence="1 2" key="1">
    <citation type="journal article" date="2019" name="Front. Microbiol.">
        <title>Ammonia Oxidation by the Arctic Terrestrial Thaumarchaeote Candidatus Nitrosocosmicus arcticus Is Stimulated by Increasing Temperatures.</title>
        <authorList>
            <person name="Alves R.J.E."/>
            <person name="Kerou M."/>
            <person name="Zappe A."/>
            <person name="Bittner R."/>
            <person name="Abby S.S."/>
            <person name="Schmidt H.A."/>
            <person name="Pfeifer K."/>
            <person name="Schleper C."/>
        </authorList>
    </citation>
    <scope>NUCLEOTIDE SEQUENCE [LARGE SCALE GENOMIC DNA]</scope>
    <source>
        <strain evidence="1 2">Kfb</strain>
    </source>
</reference>
<dbReference type="EMBL" id="VOAH01000020">
    <property type="protein sequence ID" value="TVP39121.1"/>
    <property type="molecule type" value="Genomic_DNA"/>
</dbReference>
<comment type="caution">
    <text evidence="1">The sequence shown here is derived from an EMBL/GenBank/DDBJ whole genome shotgun (WGS) entry which is preliminary data.</text>
</comment>
<keyword evidence="2" id="KW-1185">Reference proteome</keyword>
<protein>
    <submittedName>
        <fullName evidence="1">Uncharacterized protein</fullName>
    </submittedName>
</protein>
<evidence type="ECO:0000313" key="2">
    <source>
        <dbReference type="Proteomes" id="UP000315289"/>
    </source>
</evidence>
<name>A0A557SR84_9ARCH</name>
<accession>A0A557SR84</accession>
<dbReference type="RefSeq" id="WP_144734487.1">
    <property type="nucleotide sequence ID" value="NZ_ML675593.1"/>
</dbReference>
<proteinExistence type="predicted"/>
<dbReference type="AlphaFoldDB" id="A0A557SR84"/>
<organism evidence="1 2">
    <name type="scientific">Candidatus Nitrosocosmicus arcticus</name>
    <dbReference type="NCBI Taxonomy" id="2035267"/>
    <lineage>
        <taxon>Archaea</taxon>
        <taxon>Nitrososphaerota</taxon>
        <taxon>Nitrososphaeria</taxon>
        <taxon>Nitrososphaerales</taxon>
        <taxon>Nitrososphaeraceae</taxon>
        <taxon>Candidatus Nitrosocosmicus</taxon>
    </lineage>
</organism>
<evidence type="ECO:0000313" key="1">
    <source>
        <dbReference type="EMBL" id="TVP39121.1"/>
    </source>
</evidence>
<gene>
    <name evidence="1" type="ORF">NARC_200010</name>
</gene>
<dbReference type="Proteomes" id="UP000315289">
    <property type="component" value="Unassembled WGS sequence"/>
</dbReference>